<evidence type="ECO:0000259" key="11">
    <source>
        <dbReference type="PROSITE" id="PS00486"/>
    </source>
</evidence>
<feature type="compositionally biased region" description="Basic residues" evidence="10">
    <location>
        <begin position="218"/>
        <end position="227"/>
    </location>
</feature>
<proteinExistence type="inferred from homology"/>
<feature type="compositionally biased region" description="Basic and acidic residues" evidence="10">
    <location>
        <begin position="1305"/>
        <end position="1318"/>
    </location>
</feature>
<dbReference type="InterPro" id="IPR000432">
    <property type="entry name" value="DNA_mismatch_repair_MutS_C"/>
</dbReference>
<dbReference type="InterPro" id="IPR045076">
    <property type="entry name" value="MutS"/>
</dbReference>
<dbReference type="GO" id="GO:0140664">
    <property type="term" value="F:ATP-dependent DNA damage sensor activity"/>
    <property type="evidence" value="ECO:0007669"/>
    <property type="project" value="InterPro"/>
</dbReference>
<comment type="subunit">
    <text evidence="7">Heterodimer consisting of MSH2-MSH3 (MutS beta). Forms a ternary complex with MutL alpha (MLH1-PMS1).</text>
</comment>
<dbReference type="PROSITE" id="PS00486">
    <property type="entry name" value="DNA_MISMATCH_REPAIR_2"/>
    <property type="match status" value="1"/>
</dbReference>
<feature type="compositionally biased region" description="Polar residues" evidence="10">
    <location>
        <begin position="205"/>
        <end position="217"/>
    </location>
</feature>
<dbReference type="PANTHER" id="PTHR11361">
    <property type="entry name" value="DNA MISMATCH REPAIR PROTEIN MUTS FAMILY MEMBER"/>
    <property type="match status" value="1"/>
</dbReference>
<feature type="compositionally biased region" description="Polar residues" evidence="10">
    <location>
        <begin position="231"/>
        <end position="242"/>
    </location>
</feature>
<dbReference type="InterPro" id="IPR027417">
    <property type="entry name" value="P-loop_NTPase"/>
</dbReference>
<evidence type="ECO:0000256" key="6">
    <source>
        <dbReference type="ARBA" id="ARBA00023254"/>
    </source>
</evidence>
<dbReference type="InterPro" id="IPR036678">
    <property type="entry name" value="MutS_con_dom_sf"/>
</dbReference>
<feature type="compositionally biased region" description="Polar residues" evidence="10">
    <location>
        <begin position="361"/>
        <end position="372"/>
    </location>
</feature>
<dbReference type="InterPro" id="IPR007696">
    <property type="entry name" value="DNA_mismatch_repair_MutS_core"/>
</dbReference>
<feature type="region of interest" description="Disordered" evidence="10">
    <location>
        <begin position="121"/>
        <end position="149"/>
    </location>
</feature>
<dbReference type="GO" id="GO:0005634">
    <property type="term" value="C:nucleus"/>
    <property type="evidence" value="ECO:0007669"/>
    <property type="project" value="TreeGrafter"/>
</dbReference>
<accession>A0AAJ0ICY1</accession>
<evidence type="ECO:0000313" key="12">
    <source>
        <dbReference type="EMBL" id="KAK3497416.1"/>
    </source>
</evidence>
<feature type="compositionally biased region" description="Acidic residues" evidence="10">
    <location>
        <begin position="1292"/>
        <end position="1304"/>
    </location>
</feature>
<dbReference type="Proteomes" id="UP001285908">
    <property type="component" value="Unassembled WGS sequence"/>
</dbReference>
<comment type="caution">
    <text evidence="12">The sequence shown here is derived from an EMBL/GenBank/DDBJ whole genome shotgun (WGS) entry which is preliminary data.</text>
</comment>
<dbReference type="Pfam" id="PF00488">
    <property type="entry name" value="MutS_V"/>
    <property type="match status" value="1"/>
</dbReference>
<evidence type="ECO:0000256" key="7">
    <source>
        <dbReference type="ARBA" id="ARBA00025902"/>
    </source>
</evidence>
<evidence type="ECO:0000256" key="9">
    <source>
        <dbReference type="ARBA" id="ARBA00073774"/>
    </source>
</evidence>
<feature type="compositionally biased region" description="Acidic residues" evidence="10">
    <location>
        <begin position="379"/>
        <end position="388"/>
    </location>
</feature>
<reference evidence="12 13" key="1">
    <citation type="journal article" date="2023" name="Mol. Phylogenet. Evol.">
        <title>Genome-scale phylogeny and comparative genomics of the fungal order Sordariales.</title>
        <authorList>
            <person name="Hensen N."/>
            <person name="Bonometti L."/>
            <person name="Westerberg I."/>
            <person name="Brannstrom I.O."/>
            <person name="Guillou S."/>
            <person name="Cros-Aarteil S."/>
            <person name="Calhoun S."/>
            <person name="Haridas S."/>
            <person name="Kuo A."/>
            <person name="Mondo S."/>
            <person name="Pangilinan J."/>
            <person name="Riley R."/>
            <person name="LaButti K."/>
            <person name="Andreopoulos B."/>
            <person name="Lipzen A."/>
            <person name="Chen C."/>
            <person name="Yan M."/>
            <person name="Daum C."/>
            <person name="Ng V."/>
            <person name="Clum A."/>
            <person name="Steindorff A."/>
            <person name="Ohm R.A."/>
            <person name="Martin F."/>
            <person name="Silar P."/>
            <person name="Natvig D.O."/>
            <person name="Lalanne C."/>
            <person name="Gautier V."/>
            <person name="Ament-Velasquez S.L."/>
            <person name="Kruys A."/>
            <person name="Hutchinson M.I."/>
            <person name="Powell A.J."/>
            <person name="Barry K."/>
            <person name="Miller A.N."/>
            <person name="Grigoriev I.V."/>
            <person name="Debuchy R."/>
            <person name="Gladieux P."/>
            <person name="Hiltunen Thoren M."/>
            <person name="Johannesson H."/>
        </authorList>
    </citation>
    <scope>NUCLEOTIDE SEQUENCE [LARGE SCALE GENOMIC DNA]</scope>
    <source>
        <strain evidence="12 13">FGSC 10403</strain>
    </source>
</reference>
<dbReference type="GO" id="GO:0006298">
    <property type="term" value="P:mismatch repair"/>
    <property type="evidence" value="ECO:0007669"/>
    <property type="project" value="InterPro"/>
</dbReference>
<feature type="compositionally biased region" description="Polar residues" evidence="10">
    <location>
        <begin position="259"/>
        <end position="277"/>
    </location>
</feature>
<name>A0AAJ0ICY1_9PEZI</name>
<organism evidence="12 13">
    <name type="scientific">Neurospora hispaniola</name>
    <dbReference type="NCBI Taxonomy" id="588809"/>
    <lineage>
        <taxon>Eukaryota</taxon>
        <taxon>Fungi</taxon>
        <taxon>Dikarya</taxon>
        <taxon>Ascomycota</taxon>
        <taxon>Pezizomycotina</taxon>
        <taxon>Sordariomycetes</taxon>
        <taxon>Sordariomycetidae</taxon>
        <taxon>Sordariales</taxon>
        <taxon>Sordariaceae</taxon>
        <taxon>Neurospora</taxon>
    </lineage>
</organism>
<evidence type="ECO:0000256" key="3">
    <source>
        <dbReference type="ARBA" id="ARBA00022741"/>
    </source>
</evidence>
<evidence type="ECO:0000256" key="2">
    <source>
        <dbReference type="ARBA" id="ARBA00022151"/>
    </source>
</evidence>
<sequence>MGEDFHAHQGRFPRHLSDDYRRRALSGAAIGSEPRHQAFARGSAFMDDVVIESRPPLHTTMIPEPLRYPQLPTCPPAQYSWQDPRGRQVPHGDPVSQSHERYLPDTHGNYALHPVNTYAPHTPISDPRKPEFSYQPGYGPEHSYNPRSNGNFAGASYPYLAFENITATKSWGPGSGPAHITPQRRITESSSMREEPRRDLCSSPYFGNTSASSSPRTHNGRQHRRLPLSRPASTSTQNSTPVKSRRSNMGARRDIPRTRSVQNVHPSPLGTTSSSSYHRYRGEEQGNGRGASILRAKYSSRAPLRDMKECSGTTPGSREMSSPVMSHSSSRSSTSNSFSQRDTSETTLRLPRTSLYDRISKTQAMSTRSTLPTPVLSDSDSDSDAEESSLEKRHRLVGSSSIITPQKESAPTVSTEENDHVICAISESRSAEVVGIAVINITTGQVDLARILNDDKYLYQRLGDTLWKMSSKPEKFLVVNSVTTNSSKSLLISCLEQDFPAVPIVLWGREHWSEAEGLRMIERFALRDHVIALKSDLENNFYTPCAFSAVMKYVQNELNIHFASNALRIRYIQPLNTMGIDRTTVASLELLQNTRRATAKNSTLFGILNSTKTPQGHRLLRTNLLQPSTNKEEVIERYESVEELSTNEELFRELRKALEELVRIDFERVIVWISQEQPNPRQPLEEGVPGCTNQGLLLPTHAELTKAEQELNSILMLKKYLSGIDALHGILEAAGCKSRLLRWIRDRFAPEHTEPVQRAMEEMIEDDATYSKKPIELRNNRMWAVRAVRNSVLGKARRSFTALTNDLNEYFDMLDNQFNEVLGTRANLYMDSNRRYWLRFDYSDVEREIQPQSDFQKGNSGEVSHWKQVSIAGLDMINGTRDKKHLKCQTTELLQRSRAIQLQADIATMQSDRLVIELKGRLQEHSSLMFDISDAIALLDMLCSFTQAATTQDYVRPMITDSMVIKQARHAIVEARTNHYVANDVYSGDQSGRFQVITGGNMSGKSTFIRSVALIQIMAQMGSFVPAQFASISICDRVFARVSTDDAPENNLGTFGVEMRETNVILRQATAQSMIIMDELGRGTSPKDGQALAIAIIEKLIKMKPRVFFATHFTRIPQLLNKIYPRDVLNVHFQGQSQAVGQITQITLPHTLAGGPVQNEDYGIELARCVLPGSIVDNAEEVLRALREGQRPPQSGEKGREARRRKLTLALPVVMKQALDSTMDDAALGSYLRRLQTEFTLRWFGVEEGAEDGEAEEVDENAGEVGEGRPEEADKVMDVSQSGRKRPAAENDGGEEGGDAGAESDAEHEGRQKRRKED</sequence>
<dbReference type="GO" id="GO:0030983">
    <property type="term" value="F:mismatched DNA binding"/>
    <property type="evidence" value="ECO:0007669"/>
    <property type="project" value="InterPro"/>
</dbReference>
<evidence type="ECO:0000256" key="5">
    <source>
        <dbReference type="ARBA" id="ARBA00023125"/>
    </source>
</evidence>
<feature type="compositionally biased region" description="Basic and acidic residues" evidence="10">
    <location>
        <begin position="185"/>
        <end position="200"/>
    </location>
</feature>
<evidence type="ECO:0000256" key="10">
    <source>
        <dbReference type="SAM" id="MobiDB-lite"/>
    </source>
</evidence>
<dbReference type="SUPFAM" id="SSF48334">
    <property type="entry name" value="DNA repair protein MutS, domain III"/>
    <property type="match status" value="1"/>
</dbReference>
<feature type="compositionally biased region" description="Low complexity" evidence="10">
    <location>
        <begin position="317"/>
        <end position="341"/>
    </location>
</feature>
<dbReference type="GO" id="GO:0007131">
    <property type="term" value="P:reciprocal meiotic recombination"/>
    <property type="evidence" value="ECO:0007669"/>
    <property type="project" value="TreeGrafter"/>
</dbReference>
<dbReference type="Pfam" id="PF05192">
    <property type="entry name" value="MutS_III"/>
    <property type="match status" value="1"/>
</dbReference>
<evidence type="ECO:0000256" key="4">
    <source>
        <dbReference type="ARBA" id="ARBA00022840"/>
    </source>
</evidence>
<protein>
    <recommendedName>
        <fullName evidence="2 9">DNA mismatch repair protein MSH3</fullName>
    </recommendedName>
    <alternativeName>
        <fullName evidence="2 9">DNA mismatch repair protein MSH3</fullName>
    </alternativeName>
    <alternativeName>
        <fullName evidence="8">MutS protein homolog 3</fullName>
    </alternativeName>
</protein>
<dbReference type="RefSeq" id="XP_062695680.1">
    <property type="nucleotide sequence ID" value="XM_062840651.1"/>
</dbReference>
<dbReference type="EMBL" id="JAULSX010000002">
    <property type="protein sequence ID" value="KAK3497416.1"/>
    <property type="molecule type" value="Genomic_DNA"/>
</dbReference>
<keyword evidence="13" id="KW-1185">Reference proteome</keyword>
<dbReference type="GeneID" id="87878273"/>
<dbReference type="SUPFAM" id="SSF52540">
    <property type="entry name" value="P-loop containing nucleoside triphosphate hydrolases"/>
    <property type="match status" value="1"/>
</dbReference>
<feature type="domain" description="DNA mismatch repair proteins mutS family" evidence="11">
    <location>
        <begin position="1073"/>
        <end position="1089"/>
    </location>
</feature>
<dbReference type="FunFam" id="3.40.50.300:FF:000870">
    <property type="entry name" value="MutS protein homolog 4"/>
    <property type="match status" value="1"/>
</dbReference>
<keyword evidence="4" id="KW-0067">ATP-binding</keyword>
<dbReference type="PANTHER" id="PTHR11361:SF21">
    <property type="entry name" value="MUTS PROTEIN HOMOLOG 4"/>
    <property type="match status" value="1"/>
</dbReference>
<dbReference type="SMART" id="SM00533">
    <property type="entry name" value="MUTSd"/>
    <property type="match status" value="1"/>
</dbReference>
<dbReference type="Gene3D" id="3.40.50.300">
    <property type="entry name" value="P-loop containing nucleotide triphosphate hydrolases"/>
    <property type="match status" value="1"/>
</dbReference>
<dbReference type="InterPro" id="IPR036187">
    <property type="entry name" value="DNA_mismatch_repair_MutS_sf"/>
</dbReference>
<feature type="region of interest" description="Disordered" evidence="10">
    <location>
        <begin position="1248"/>
        <end position="1318"/>
    </location>
</feature>
<dbReference type="Gene3D" id="1.10.1420.10">
    <property type="match status" value="1"/>
</dbReference>
<evidence type="ECO:0000313" key="13">
    <source>
        <dbReference type="Proteomes" id="UP001285908"/>
    </source>
</evidence>
<dbReference type="GO" id="GO:0005524">
    <property type="term" value="F:ATP binding"/>
    <property type="evidence" value="ECO:0007669"/>
    <property type="project" value="UniProtKB-KW"/>
</dbReference>
<comment type="similarity">
    <text evidence="1">Belongs to the DNA mismatch repair MutS family. MSH3 subfamily.</text>
</comment>
<feature type="compositionally biased region" description="Acidic residues" evidence="10">
    <location>
        <begin position="1248"/>
        <end position="1262"/>
    </location>
</feature>
<keyword evidence="3" id="KW-0547">Nucleotide-binding</keyword>
<evidence type="ECO:0000256" key="1">
    <source>
        <dbReference type="ARBA" id="ARBA00007094"/>
    </source>
</evidence>
<keyword evidence="6" id="KW-0469">Meiosis</keyword>
<feature type="compositionally biased region" description="Basic and acidic residues" evidence="10">
    <location>
        <begin position="1266"/>
        <end position="1277"/>
    </location>
</feature>
<dbReference type="SUPFAM" id="SSF53150">
    <property type="entry name" value="DNA repair protein MutS, domain II"/>
    <property type="match status" value="1"/>
</dbReference>
<keyword evidence="5" id="KW-0238">DNA-binding</keyword>
<gene>
    <name evidence="12" type="ORF">B0T23DRAFT_438241</name>
</gene>
<evidence type="ECO:0000256" key="8">
    <source>
        <dbReference type="ARBA" id="ARBA00029792"/>
    </source>
</evidence>
<dbReference type="SMART" id="SM00534">
    <property type="entry name" value="MUTSac"/>
    <property type="match status" value="1"/>
</dbReference>
<feature type="region of interest" description="Disordered" evidence="10">
    <location>
        <begin position="170"/>
        <end position="395"/>
    </location>
</feature>